<dbReference type="SUPFAM" id="SSF117396">
    <property type="entry name" value="TM1631-like"/>
    <property type="match status" value="1"/>
</dbReference>
<name>A0A075HQR3_9ARCH</name>
<dbReference type="PANTHER" id="PTHR30348:SF4">
    <property type="entry name" value="DUF72 DOMAIN-CONTAINING PROTEIN"/>
    <property type="match status" value="1"/>
</dbReference>
<dbReference type="Pfam" id="PF01904">
    <property type="entry name" value="DUF72"/>
    <property type="match status" value="1"/>
</dbReference>
<dbReference type="InterPro" id="IPR036520">
    <property type="entry name" value="UPF0759_sf"/>
</dbReference>
<evidence type="ECO:0008006" key="2">
    <source>
        <dbReference type="Google" id="ProtNLM"/>
    </source>
</evidence>
<dbReference type="EMBL" id="KF901092">
    <property type="protein sequence ID" value="AIF17785.1"/>
    <property type="molecule type" value="Genomic_DNA"/>
</dbReference>
<protein>
    <recommendedName>
        <fullName evidence="2">DUF72 domain-containing protein</fullName>
    </recommendedName>
</protein>
<dbReference type="AlphaFoldDB" id="A0A075HQR3"/>
<dbReference type="PANTHER" id="PTHR30348">
    <property type="entry name" value="UNCHARACTERIZED PROTEIN YECE"/>
    <property type="match status" value="1"/>
</dbReference>
<dbReference type="InterPro" id="IPR002763">
    <property type="entry name" value="DUF72"/>
</dbReference>
<accession>A0A075HQR3</accession>
<proteinExistence type="predicted"/>
<dbReference type="Gene3D" id="3.20.20.410">
    <property type="entry name" value="Protein of unknown function UPF0759"/>
    <property type="match status" value="1"/>
</dbReference>
<evidence type="ECO:0000313" key="1">
    <source>
        <dbReference type="EMBL" id="AIF17785.1"/>
    </source>
</evidence>
<reference evidence="1" key="1">
    <citation type="journal article" date="2014" name="Genome Biol. Evol.">
        <title>Pangenome evidence for extensive interdomain horizontal transfer affecting lineage core and shell genes in uncultured planktonic thaumarchaeota and euryarchaeota.</title>
        <authorList>
            <person name="Deschamps P."/>
            <person name="Zivanovic Y."/>
            <person name="Moreira D."/>
            <person name="Rodriguez-Valera F."/>
            <person name="Lopez-Garcia P."/>
        </authorList>
    </citation>
    <scope>NUCLEOTIDE SEQUENCE</scope>
</reference>
<organism evidence="1">
    <name type="scientific">uncultured marine thaumarchaeote KM3_79_B12</name>
    <dbReference type="NCBI Taxonomy" id="1456293"/>
    <lineage>
        <taxon>Archaea</taxon>
        <taxon>Nitrososphaerota</taxon>
        <taxon>environmental samples</taxon>
    </lineage>
</organism>
<sequence>MEIKIGCTGWSYQGWSGTFYPNNLKSSEWLKYYSQIFSTTEINSTFYKIPSQEIVRKWNADTPKHFKFTAKFPSIITHEKRLDNVNSEVFSFLTSLLPIHEKISALVLQLPPSLTFDEAKPRLEKLFDMLPNDFVYPIEGRHESWFTDKALNYFKQKKHCLIWNVVEGVNNPFPITSDYLYVRLIGDRSIPDKQFGRIRKNKSVFIKKWAQKLIEISDVPLAMVMANNHFEGFGPATANTLGENLGRMELIWEEKKQKTIGNF</sequence>